<dbReference type="InterPro" id="IPR000515">
    <property type="entry name" value="MetI-like"/>
</dbReference>
<evidence type="ECO:0000256" key="6">
    <source>
        <dbReference type="ARBA" id="ARBA00023136"/>
    </source>
</evidence>
<evidence type="ECO:0000256" key="3">
    <source>
        <dbReference type="ARBA" id="ARBA00022475"/>
    </source>
</evidence>
<reference evidence="9 10" key="1">
    <citation type="submission" date="2023-02" db="EMBL/GenBank/DDBJ databases">
        <authorList>
            <person name="Olszewska D."/>
        </authorList>
    </citation>
    <scope>NUCLEOTIDE SEQUENCE [LARGE SCALE GENOMIC DNA]</scope>
    <source>
        <strain evidence="9 10">FDU301</strain>
    </source>
</reference>
<gene>
    <name evidence="9" type="ORF">PVE99_19530</name>
</gene>
<dbReference type="PANTHER" id="PTHR43386">
    <property type="entry name" value="OLIGOPEPTIDE TRANSPORT SYSTEM PERMEASE PROTEIN APPC"/>
    <property type="match status" value="1"/>
</dbReference>
<keyword evidence="6 7" id="KW-0472">Membrane</keyword>
<dbReference type="Proteomes" id="UP001213771">
    <property type="component" value="Unassembled WGS sequence"/>
</dbReference>
<name>A0ABD4WWC5_PRIMG</name>
<feature type="transmembrane region" description="Helical" evidence="7">
    <location>
        <begin position="102"/>
        <end position="122"/>
    </location>
</feature>
<comment type="similarity">
    <text evidence="7">Belongs to the binding-protein-dependent transport system permease family.</text>
</comment>
<dbReference type="Pfam" id="PF00528">
    <property type="entry name" value="BPD_transp_1"/>
    <property type="match status" value="1"/>
</dbReference>
<dbReference type="PANTHER" id="PTHR43386:SF1">
    <property type="entry name" value="D,D-DIPEPTIDE TRANSPORT SYSTEM PERMEASE PROTEIN DDPC-RELATED"/>
    <property type="match status" value="1"/>
</dbReference>
<accession>A0ABD4WWC5</accession>
<evidence type="ECO:0000256" key="4">
    <source>
        <dbReference type="ARBA" id="ARBA00022692"/>
    </source>
</evidence>
<dbReference type="Gene3D" id="1.10.3720.10">
    <property type="entry name" value="MetI-like"/>
    <property type="match status" value="1"/>
</dbReference>
<evidence type="ECO:0000256" key="1">
    <source>
        <dbReference type="ARBA" id="ARBA00004651"/>
    </source>
</evidence>
<evidence type="ECO:0000256" key="2">
    <source>
        <dbReference type="ARBA" id="ARBA00022448"/>
    </source>
</evidence>
<evidence type="ECO:0000256" key="7">
    <source>
        <dbReference type="RuleBase" id="RU363032"/>
    </source>
</evidence>
<comment type="subcellular location">
    <subcellularLocation>
        <location evidence="1 7">Cell membrane</location>
        <topology evidence="1 7">Multi-pass membrane protein</topology>
    </subcellularLocation>
</comment>
<organism evidence="9 10">
    <name type="scientific">Priestia megaterium</name>
    <name type="common">Bacillus megaterium</name>
    <dbReference type="NCBI Taxonomy" id="1404"/>
    <lineage>
        <taxon>Bacteria</taxon>
        <taxon>Bacillati</taxon>
        <taxon>Bacillota</taxon>
        <taxon>Bacilli</taxon>
        <taxon>Bacillales</taxon>
        <taxon>Bacillaceae</taxon>
        <taxon>Priestia</taxon>
    </lineage>
</organism>
<feature type="domain" description="ABC transmembrane type-1" evidence="8">
    <location>
        <begin position="63"/>
        <end position="252"/>
    </location>
</feature>
<feature type="transmembrane region" description="Helical" evidence="7">
    <location>
        <begin position="71"/>
        <end position="90"/>
    </location>
</feature>
<keyword evidence="4 7" id="KW-0812">Transmembrane</keyword>
<sequence length="258" mass="28884">MIKKICLLLLSLISIIGLFAPWIVPNDPYLIDTTKRFFYPSWQYPLGTDHLGRCILSRILIGMRYSVGSALIIQLISSGFSLAIATVVTFRQGITKRIFIRLWDILLSFPTIILAFALISVFGPGLKSVVIALVFAQTIYYSRIFHNAMISLNEMNYIKAARVSGTTGIKLLKTHFIPHVLPTLYTLLSLDLGKVILEIAGFSFIGLGVQAPIPEWGMMIDEGKQYMRQYPAIIIYPGISIFLIVLLLHQVGVKKHAN</sequence>
<proteinExistence type="inferred from homology"/>
<dbReference type="AlphaFoldDB" id="A0ABD4WWC5"/>
<dbReference type="RefSeq" id="WP_274589193.1">
    <property type="nucleotide sequence ID" value="NZ_JARAOX010000196.1"/>
</dbReference>
<keyword evidence="2 7" id="KW-0813">Transport</keyword>
<evidence type="ECO:0000313" key="9">
    <source>
        <dbReference type="EMBL" id="MDD9784560.1"/>
    </source>
</evidence>
<evidence type="ECO:0000313" key="10">
    <source>
        <dbReference type="Proteomes" id="UP001213771"/>
    </source>
</evidence>
<dbReference type="InterPro" id="IPR050366">
    <property type="entry name" value="BP-dependent_transpt_permease"/>
</dbReference>
<dbReference type="EMBL" id="JARAOX010000196">
    <property type="protein sequence ID" value="MDD9784560.1"/>
    <property type="molecule type" value="Genomic_DNA"/>
</dbReference>
<feature type="transmembrane region" description="Helical" evidence="7">
    <location>
        <begin position="128"/>
        <end position="145"/>
    </location>
</feature>
<keyword evidence="3" id="KW-1003">Cell membrane</keyword>
<dbReference type="GO" id="GO:0005886">
    <property type="term" value="C:plasma membrane"/>
    <property type="evidence" value="ECO:0007669"/>
    <property type="project" value="UniProtKB-SubCell"/>
</dbReference>
<comment type="caution">
    <text evidence="9">The sequence shown here is derived from an EMBL/GenBank/DDBJ whole genome shotgun (WGS) entry which is preliminary data.</text>
</comment>
<evidence type="ECO:0000259" key="8">
    <source>
        <dbReference type="PROSITE" id="PS50928"/>
    </source>
</evidence>
<dbReference type="SUPFAM" id="SSF161098">
    <property type="entry name" value="MetI-like"/>
    <property type="match status" value="1"/>
</dbReference>
<protein>
    <submittedName>
        <fullName evidence="9">ABC transporter permease subunit</fullName>
    </submittedName>
</protein>
<feature type="transmembrane region" description="Helical" evidence="7">
    <location>
        <begin position="233"/>
        <end position="253"/>
    </location>
</feature>
<evidence type="ECO:0000256" key="5">
    <source>
        <dbReference type="ARBA" id="ARBA00022989"/>
    </source>
</evidence>
<dbReference type="PROSITE" id="PS50928">
    <property type="entry name" value="ABC_TM1"/>
    <property type="match status" value="1"/>
</dbReference>
<keyword evidence="5 7" id="KW-1133">Transmembrane helix</keyword>
<dbReference type="InterPro" id="IPR035906">
    <property type="entry name" value="MetI-like_sf"/>
</dbReference>